<comment type="similarity">
    <text evidence="1">Belongs to the MsrA Met sulfoxide reductase family.</text>
</comment>
<dbReference type="Pfam" id="PF01625">
    <property type="entry name" value="PMSR"/>
    <property type="match status" value="1"/>
</dbReference>
<comment type="caution">
    <text evidence="9">The sequence shown here is derived from an EMBL/GenBank/DDBJ whole genome shotgun (WGS) entry which is preliminary data.</text>
</comment>
<evidence type="ECO:0000256" key="6">
    <source>
        <dbReference type="ARBA" id="ARBA00047806"/>
    </source>
</evidence>
<dbReference type="AlphaFoldDB" id="W7U515"/>
<dbReference type="OMA" id="STMHSEV"/>
<dbReference type="GO" id="GO:0005737">
    <property type="term" value="C:cytoplasm"/>
    <property type="evidence" value="ECO:0007669"/>
    <property type="project" value="TreeGrafter"/>
</dbReference>
<dbReference type="GO" id="GO:0008113">
    <property type="term" value="F:peptide-methionine (S)-S-oxide reductase activity"/>
    <property type="evidence" value="ECO:0007669"/>
    <property type="project" value="UniProtKB-EC"/>
</dbReference>
<comment type="catalytic activity">
    <reaction evidence="7">
        <text>[thioredoxin]-disulfide + L-methionine + H2O = L-methionine (S)-S-oxide + [thioredoxin]-dithiol</text>
        <dbReference type="Rhea" id="RHEA:19993"/>
        <dbReference type="Rhea" id="RHEA-COMP:10698"/>
        <dbReference type="Rhea" id="RHEA-COMP:10700"/>
        <dbReference type="ChEBI" id="CHEBI:15377"/>
        <dbReference type="ChEBI" id="CHEBI:29950"/>
        <dbReference type="ChEBI" id="CHEBI:50058"/>
        <dbReference type="ChEBI" id="CHEBI:57844"/>
        <dbReference type="ChEBI" id="CHEBI:58772"/>
        <dbReference type="EC" id="1.8.4.11"/>
    </reaction>
</comment>
<dbReference type="FunFam" id="3.30.1060.10:FF:000002">
    <property type="entry name" value="Peptide methionine sulfoxide reductase"/>
    <property type="match status" value="1"/>
</dbReference>
<evidence type="ECO:0000313" key="10">
    <source>
        <dbReference type="Proteomes" id="UP000019335"/>
    </source>
</evidence>
<protein>
    <recommendedName>
        <fullName evidence="2">peptide-methionine (S)-S-oxide reductase</fullName>
        <ecNumber evidence="2">1.8.4.11</ecNumber>
    </recommendedName>
    <alternativeName>
        <fullName evidence="5">Peptide-methionine (S)-S-oxide reductase</fullName>
    </alternativeName>
    <alternativeName>
        <fullName evidence="4">Protein-methionine-S-oxide reductase</fullName>
    </alternativeName>
</protein>
<keyword evidence="3" id="KW-0560">Oxidoreductase</keyword>
<comment type="catalytic activity">
    <reaction evidence="6">
        <text>L-methionyl-[protein] + [thioredoxin]-disulfide + H2O = L-methionyl-(S)-S-oxide-[protein] + [thioredoxin]-dithiol</text>
        <dbReference type="Rhea" id="RHEA:14217"/>
        <dbReference type="Rhea" id="RHEA-COMP:10698"/>
        <dbReference type="Rhea" id="RHEA-COMP:10700"/>
        <dbReference type="Rhea" id="RHEA-COMP:12313"/>
        <dbReference type="Rhea" id="RHEA-COMP:12315"/>
        <dbReference type="ChEBI" id="CHEBI:15377"/>
        <dbReference type="ChEBI" id="CHEBI:16044"/>
        <dbReference type="ChEBI" id="CHEBI:29950"/>
        <dbReference type="ChEBI" id="CHEBI:44120"/>
        <dbReference type="ChEBI" id="CHEBI:50058"/>
        <dbReference type="EC" id="1.8.4.11"/>
    </reaction>
</comment>
<gene>
    <name evidence="9" type="primary">MSRA</name>
    <name evidence="9" type="ORF">Naga_100094g2</name>
</gene>
<evidence type="ECO:0000256" key="7">
    <source>
        <dbReference type="ARBA" id="ARBA00048782"/>
    </source>
</evidence>
<dbReference type="NCBIfam" id="TIGR00401">
    <property type="entry name" value="msrA"/>
    <property type="match status" value="1"/>
</dbReference>
<dbReference type="InterPro" id="IPR002569">
    <property type="entry name" value="Met_Sox_Rdtase_MsrA_dom"/>
</dbReference>
<name>W7U515_9STRA</name>
<dbReference type="Proteomes" id="UP000019335">
    <property type="component" value="Chromosome 5"/>
</dbReference>
<dbReference type="SUPFAM" id="SSF55068">
    <property type="entry name" value="Peptide methionine sulfoxide reductase"/>
    <property type="match status" value="1"/>
</dbReference>
<proteinExistence type="inferred from homology"/>
<reference evidence="9 10" key="1">
    <citation type="journal article" date="2014" name="Mol. Plant">
        <title>Chromosome Scale Genome Assembly and Transcriptome Profiling of Nannochloropsis gaditana in Nitrogen Depletion.</title>
        <authorList>
            <person name="Corteggiani Carpinelli E."/>
            <person name="Telatin A."/>
            <person name="Vitulo N."/>
            <person name="Forcato C."/>
            <person name="D'Angelo M."/>
            <person name="Schiavon R."/>
            <person name="Vezzi A."/>
            <person name="Giacometti G.M."/>
            <person name="Morosinotto T."/>
            <person name="Valle G."/>
        </authorList>
    </citation>
    <scope>NUCLEOTIDE SEQUENCE [LARGE SCALE GENOMIC DNA]</scope>
    <source>
        <strain evidence="9 10">B-31</strain>
    </source>
</reference>
<evidence type="ECO:0000256" key="2">
    <source>
        <dbReference type="ARBA" id="ARBA00012502"/>
    </source>
</evidence>
<sequence>MRHAWYQQLSGLALEASKAALADSVPALSVDGHSIATFAGGCFWGIELAFQRVPGVVATGTGYTQGHVAEPSYQEVCSGTTGHTEAIQVHFKPNEVSYEDLLKVFWERIDPLMENGQGGDRGTQYRTGIYTHTDAQHRAALQSREIEQKKYSRPIMTEIKPAKVFWPAEVSHQGYLWKGGRFGSAQSAAKGCTDPIRCYG</sequence>
<evidence type="ECO:0000256" key="4">
    <source>
        <dbReference type="ARBA" id="ARBA00030273"/>
    </source>
</evidence>
<evidence type="ECO:0000256" key="3">
    <source>
        <dbReference type="ARBA" id="ARBA00023002"/>
    </source>
</evidence>
<dbReference type="EC" id="1.8.4.11" evidence="2"/>
<evidence type="ECO:0000256" key="1">
    <source>
        <dbReference type="ARBA" id="ARBA00005591"/>
    </source>
</evidence>
<dbReference type="PANTHER" id="PTHR42799">
    <property type="entry name" value="MITOCHONDRIAL PEPTIDE METHIONINE SULFOXIDE REDUCTASE"/>
    <property type="match status" value="1"/>
</dbReference>
<evidence type="ECO:0000256" key="5">
    <source>
        <dbReference type="ARBA" id="ARBA00030643"/>
    </source>
</evidence>
<keyword evidence="10" id="KW-1185">Reference proteome</keyword>
<dbReference type="Gene3D" id="3.30.1060.10">
    <property type="entry name" value="Peptide methionine sulphoxide reductase MsrA"/>
    <property type="match status" value="1"/>
</dbReference>
<organism evidence="9 10">
    <name type="scientific">Nannochloropsis gaditana</name>
    <dbReference type="NCBI Taxonomy" id="72520"/>
    <lineage>
        <taxon>Eukaryota</taxon>
        <taxon>Sar</taxon>
        <taxon>Stramenopiles</taxon>
        <taxon>Ochrophyta</taxon>
        <taxon>Eustigmatophyceae</taxon>
        <taxon>Eustigmatales</taxon>
        <taxon>Monodopsidaceae</taxon>
        <taxon>Nannochloropsis</taxon>
    </lineage>
</organism>
<dbReference type="InterPro" id="IPR036509">
    <property type="entry name" value="Met_Sox_Rdtase_MsrA_sf"/>
</dbReference>
<accession>W7U515</accession>
<evidence type="ECO:0000313" key="9">
    <source>
        <dbReference type="EMBL" id="EWM27874.1"/>
    </source>
</evidence>
<dbReference type="PANTHER" id="PTHR42799:SF2">
    <property type="entry name" value="MITOCHONDRIAL PEPTIDE METHIONINE SULFOXIDE REDUCTASE"/>
    <property type="match status" value="1"/>
</dbReference>
<evidence type="ECO:0000259" key="8">
    <source>
        <dbReference type="Pfam" id="PF01625"/>
    </source>
</evidence>
<dbReference type="GO" id="GO:0034599">
    <property type="term" value="P:cellular response to oxidative stress"/>
    <property type="evidence" value="ECO:0007669"/>
    <property type="project" value="TreeGrafter"/>
</dbReference>
<dbReference type="OrthoDB" id="77405at2759"/>
<dbReference type="HAMAP" id="MF_01401">
    <property type="entry name" value="MsrA"/>
    <property type="match status" value="1"/>
</dbReference>
<feature type="domain" description="Peptide methionine sulphoxide reductase MsrA" evidence="8">
    <location>
        <begin position="36"/>
        <end position="178"/>
    </location>
</feature>
<dbReference type="EMBL" id="AZIL01000367">
    <property type="protein sequence ID" value="EWM27874.1"/>
    <property type="molecule type" value="Genomic_DNA"/>
</dbReference>
<dbReference type="InterPro" id="IPR050162">
    <property type="entry name" value="MsrA_MetSO_reductase"/>
</dbReference>